<dbReference type="InterPro" id="IPR023674">
    <property type="entry name" value="Ribosomal_uL1-like"/>
</dbReference>
<dbReference type="AlphaFoldDB" id="A0A498KCS7"/>
<dbReference type="PANTHER" id="PTHR36427:SF3">
    <property type="entry name" value="LARGE RIBOSOMAL SUBUNIT PROTEIN UL1M"/>
    <property type="match status" value="1"/>
</dbReference>
<keyword evidence="3" id="KW-0687">Ribonucleoprotein</keyword>
<keyword evidence="2" id="KW-0689">Ribosomal protein</keyword>
<proteinExistence type="inferred from homology"/>
<feature type="domain" description="Apoptosis-antagonizing transcription factor C-terminal" evidence="4">
    <location>
        <begin position="192"/>
        <end position="232"/>
    </location>
</feature>
<evidence type="ECO:0000256" key="3">
    <source>
        <dbReference type="ARBA" id="ARBA00023274"/>
    </source>
</evidence>
<comment type="similarity">
    <text evidence="1">Belongs to the universal ribosomal protein uL1 family.</text>
</comment>
<dbReference type="SUPFAM" id="SSF56808">
    <property type="entry name" value="Ribosomal protein L1"/>
    <property type="match status" value="1"/>
</dbReference>
<evidence type="ECO:0000313" key="6">
    <source>
        <dbReference type="Proteomes" id="UP000290289"/>
    </source>
</evidence>
<keyword evidence="6" id="KW-1185">Reference proteome</keyword>
<organism evidence="5 6">
    <name type="scientific">Malus domestica</name>
    <name type="common">Apple</name>
    <name type="synonym">Pyrus malus</name>
    <dbReference type="NCBI Taxonomy" id="3750"/>
    <lineage>
        <taxon>Eukaryota</taxon>
        <taxon>Viridiplantae</taxon>
        <taxon>Streptophyta</taxon>
        <taxon>Embryophyta</taxon>
        <taxon>Tracheophyta</taxon>
        <taxon>Spermatophyta</taxon>
        <taxon>Magnoliopsida</taxon>
        <taxon>eudicotyledons</taxon>
        <taxon>Gunneridae</taxon>
        <taxon>Pentapetalae</taxon>
        <taxon>rosids</taxon>
        <taxon>fabids</taxon>
        <taxon>Rosales</taxon>
        <taxon>Rosaceae</taxon>
        <taxon>Amygdaloideae</taxon>
        <taxon>Maleae</taxon>
        <taxon>Malus</taxon>
    </lineage>
</organism>
<evidence type="ECO:0000259" key="4">
    <source>
        <dbReference type="Pfam" id="PF08164"/>
    </source>
</evidence>
<dbReference type="GO" id="GO:0005840">
    <property type="term" value="C:ribosome"/>
    <property type="evidence" value="ECO:0007669"/>
    <property type="project" value="UniProtKB-KW"/>
</dbReference>
<dbReference type="InterPro" id="IPR012617">
    <property type="entry name" value="AATF_C"/>
</dbReference>
<name>A0A498KCS7_MALDO</name>
<dbReference type="STRING" id="3750.A0A498KCS7"/>
<comment type="caution">
    <text evidence="5">The sequence shown here is derived from an EMBL/GenBank/DDBJ whole genome shotgun (WGS) entry which is preliminary data.</text>
</comment>
<dbReference type="GO" id="GO:1990904">
    <property type="term" value="C:ribonucleoprotein complex"/>
    <property type="evidence" value="ECO:0007669"/>
    <property type="project" value="UniProtKB-KW"/>
</dbReference>
<reference evidence="5 6" key="1">
    <citation type="submission" date="2018-10" db="EMBL/GenBank/DDBJ databases">
        <title>A high-quality apple genome assembly.</title>
        <authorList>
            <person name="Hu J."/>
        </authorList>
    </citation>
    <scope>NUCLEOTIDE SEQUENCE [LARGE SCALE GENOMIC DNA]</scope>
    <source>
        <strain evidence="6">cv. HFTH1</strain>
        <tissue evidence="5">Young leaf</tissue>
    </source>
</reference>
<dbReference type="Pfam" id="PF08164">
    <property type="entry name" value="TRAUB"/>
    <property type="match status" value="1"/>
</dbReference>
<accession>A0A498KCS7</accession>
<gene>
    <name evidence="5" type="ORF">DVH24_006605</name>
</gene>
<dbReference type="EMBL" id="RDQH01000328">
    <property type="protein sequence ID" value="RXI05348.1"/>
    <property type="molecule type" value="Genomic_DNA"/>
</dbReference>
<sequence length="312" mass="35006">MATSTTPSSLMLTYASSYAHPQDLTPSLVSFQPKPLFKTFCLCPLALRPREIKPSKCTNSEPHRVPAAALTAEAEVSEDVDENEEVKGGDGSVAVAVSSKPKKGKAALLLKRDRETKKEYALQPAIALLKEMTNMKFVETAEAHFRLNIDPKYNDQQLRATVNLPKGTGQTQSGCSYSRISKRFDMRYETTFYSLKKLHAKKRKMVDRRASKSRMIRYNVYENTLNFMAPKTMAFSPMLPELNNLFGLNMQQPASVAENILKARRESKDMSVSKMEDRTTRASVKNKPAAVRSTFQPPRLQLLLAVLILPIV</sequence>
<dbReference type="GO" id="GO:0005634">
    <property type="term" value="C:nucleus"/>
    <property type="evidence" value="ECO:0007669"/>
    <property type="project" value="InterPro"/>
</dbReference>
<evidence type="ECO:0000256" key="2">
    <source>
        <dbReference type="ARBA" id="ARBA00022980"/>
    </source>
</evidence>
<dbReference type="Gene3D" id="3.30.190.20">
    <property type="match status" value="1"/>
</dbReference>
<dbReference type="PANTHER" id="PTHR36427">
    <property type="entry name" value="54S RIBOSOMAL PROTEIN L1, MITOCHONDRIAL"/>
    <property type="match status" value="1"/>
</dbReference>
<evidence type="ECO:0000256" key="1">
    <source>
        <dbReference type="ARBA" id="ARBA00010531"/>
    </source>
</evidence>
<dbReference type="Proteomes" id="UP000290289">
    <property type="component" value="Chromosome 2"/>
</dbReference>
<protein>
    <recommendedName>
        <fullName evidence="4">Apoptosis-antagonizing transcription factor C-terminal domain-containing protein</fullName>
    </recommendedName>
</protein>
<evidence type="ECO:0000313" key="5">
    <source>
        <dbReference type="EMBL" id="RXI05348.1"/>
    </source>
</evidence>